<proteinExistence type="predicted"/>
<dbReference type="EMBL" id="JBHRTP010000109">
    <property type="protein sequence ID" value="MFC3111285.1"/>
    <property type="molecule type" value="Genomic_DNA"/>
</dbReference>
<dbReference type="RefSeq" id="WP_390328729.1">
    <property type="nucleotide sequence ID" value="NZ_JBHRTP010000109.1"/>
</dbReference>
<accession>A0ABV7FCE5</accession>
<sequence>MHTNLITRSPLSSAIRRGGNGLEMCYGTYFNLDLSKQVLACCTHGAAALSEFAEFAVHDYKPCAEADKRLDGMLLGRFPALKETGYSAKLFSERA</sequence>
<keyword evidence="2" id="KW-1185">Reference proteome</keyword>
<reference evidence="2" key="1">
    <citation type="journal article" date="2019" name="Int. J. Syst. Evol. Microbiol.">
        <title>The Global Catalogue of Microorganisms (GCM) 10K type strain sequencing project: providing services to taxonomists for standard genome sequencing and annotation.</title>
        <authorList>
            <consortium name="The Broad Institute Genomics Platform"/>
            <consortium name="The Broad Institute Genome Sequencing Center for Infectious Disease"/>
            <person name="Wu L."/>
            <person name="Ma J."/>
        </authorList>
    </citation>
    <scope>NUCLEOTIDE SEQUENCE [LARGE SCALE GENOMIC DNA]</scope>
    <source>
        <strain evidence="2">KCTC 42986</strain>
    </source>
</reference>
<protein>
    <submittedName>
        <fullName evidence="1">Uncharacterized protein</fullName>
    </submittedName>
</protein>
<dbReference type="Proteomes" id="UP001595530">
    <property type="component" value="Unassembled WGS sequence"/>
</dbReference>
<evidence type="ECO:0000313" key="1">
    <source>
        <dbReference type="EMBL" id="MFC3111285.1"/>
    </source>
</evidence>
<organism evidence="1 2">
    <name type="scientific">Undibacterium arcticum</name>
    <dbReference type="NCBI Taxonomy" id="1762892"/>
    <lineage>
        <taxon>Bacteria</taxon>
        <taxon>Pseudomonadati</taxon>
        <taxon>Pseudomonadota</taxon>
        <taxon>Betaproteobacteria</taxon>
        <taxon>Burkholderiales</taxon>
        <taxon>Oxalobacteraceae</taxon>
        <taxon>Undibacterium</taxon>
    </lineage>
</organism>
<gene>
    <name evidence="1" type="ORF">ACFOFO_25630</name>
</gene>
<evidence type="ECO:0000313" key="2">
    <source>
        <dbReference type="Proteomes" id="UP001595530"/>
    </source>
</evidence>
<name>A0ABV7FCE5_9BURK</name>
<comment type="caution">
    <text evidence="1">The sequence shown here is derived from an EMBL/GenBank/DDBJ whole genome shotgun (WGS) entry which is preliminary data.</text>
</comment>